<reference evidence="1 2" key="1">
    <citation type="journal article" date="2024" name="G3 (Bethesda)">
        <title>Genome assembly of Hibiscus sabdariffa L. provides insights into metabolisms of medicinal natural products.</title>
        <authorList>
            <person name="Kim T."/>
        </authorList>
    </citation>
    <scope>NUCLEOTIDE SEQUENCE [LARGE SCALE GENOMIC DNA]</scope>
    <source>
        <strain evidence="1">TK-2024</strain>
        <tissue evidence="1">Old leaves</tissue>
    </source>
</reference>
<evidence type="ECO:0000313" key="2">
    <source>
        <dbReference type="Proteomes" id="UP001472677"/>
    </source>
</evidence>
<comment type="caution">
    <text evidence="1">The sequence shown here is derived from an EMBL/GenBank/DDBJ whole genome shotgun (WGS) entry which is preliminary data.</text>
</comment>
<dbReference type="Proteomes" id="UP001472677">
    <property type="component" value="Unassembled WGS sequence"/>
</dbReference>
<accession>A0ABR2FYB1</accession>
<proteinExistence type="predicted"/>
<dbReference type="EMBL" id="JBBPBM010000004">
    <property type="protein sequence ID" value="KAK8588931.1"/>
    <property type="molecule type" value="Genomic_DNA"/>
</dbReference>
<name>A0ABR2FYB1_9ROSI</name>
<sequence length="102" mass="11838">MTTLTFVESCQKEIINHVNQLLNEITRQVDGTNENEKALAQQARGREGSVWWEAPIEQLKPSELEELHSRYAEFVKGLYITRSKKFAKGYCITMVVLMQPFF</sequence>
<gene>
    <name evidence="1" type="ORF">V6N12_023341</name>
</gene>
<organism evidence="1 2">
    <name type="scientific">Hibiscus sabdariffa</name>
    <name type="common">roselle</name>
    <dbReference type="NCBI Taxonomy" id="183260"/>
    <lineage>
        <taxon>Eukaryota</taxon>
        <taxon>Viridiplantae</taxon>
        <taxon>Streptophyta</taxon>
        <taxon>Embryophyta</taxon>
        <taxon>Tracheophyta</taxon>
        <taxon>Spermatophyta</taxon>
        <taxon>Magnoliopsida</taxon>
        <taxon>eudicotyledons</taxon>
        <taxon>Gunneridae</taxon>
        <taxon>Pentapetalae</taxon>
        <taxon>rosids</taxon>
        <taxon>malvids</taxon>
        <taxon>Malvales</taxon>
        <taxon>Malvaceae</taxon>
        <taxon>Malvoideae</taxon>
        <taxon>Hibiscus</taxon>
    </lineage>
</organism>
<keyword evidence="2" id="KW-1185">Reference proteome</keyword>
<protein>
    <submittedName>
        <fullName evidence="1">Uncharacterized protein</fullName>
    </submittedName>
</protein>
<evidence type="ECO:0000313" key="1">
    <source>
        <dbReference type="EMBL" id="KAK8588931.1"/>
    </source>
</evidence>